<dbReference type="PANTHER" id="PTHR41368:SF1">
    <property type="entry name" value="PROTEIN YGHO"/>
    <property type="match status" value="1"/>
</dbReference>
<dbReference type="GO" id="GO:0016747">
    <property type="term" value="F:acyltransferase activity, transferring groups other than amino-acyl groups"/>
    <property type="evidence" value="ECO:0007669"/>
    <property type="project" value="InterPro"/>
</dbReference>
<dbReference type="InterPro" id="IPR000182">
    <property type="entry name" value="GNAT_dom"/>
</dbReference>
<dbReference type="AlphaFoldDB" id="A0A1I4DAM5"/>
<dbReference type="RefSeq" id="WP_093850265.1">
    <property type="nucleotide sequence ID" value="NZ_FOSG01000010.1"/>
</dbReference>
<protein>
    <recommendedName>
        <fullName evidence="2">N-acetyltransferase domain-containing protein</fullName>
    </recommendedName>
</protein>
<feature type="region of interest" description="Disordered" evidence="1">
    <location>
        <begin position="402"/>
        <end position="436"/>
    </location>
</feature>
<evidence type="ECO:0000256" key="1">
    <source>
        <dbReference type="SAM" id="MobiDB-lite"/>
    </source>
</evidence>
<dbReference type="OrthoDB" id="9806005at2"/>
<proteinExistence type="predicted"/>
<dbReference type="Gene3D" id="3.40.630.30">
    <property type="match status" value="1"/>
</dbReference>
<dbReference type="PROSITE" id="PS51186">
    <property type="entry name" value="GNAT"/>
    <property type="match status" value="1"/>
</dbReference>
<evidence type="ECO:0000259" key="2">
    <source>
        <dbReference type="PROSITE" id="PS51186"/>
    </source>
</evidence>
<reference evidence="4" key="1">
    <citation type="submission" date="2016-10" db="EMBL/GenBank/DDBJ databases">
        <authorList>
            <person name="Varghese N."/>
            <person name="Submissions S."/>
        </authorList>
    </citation>
    <scope>NUCLEOTIDE SEQUENCE [LARGE SCALE GENOMIC DNA]</scope>
    <source>
        <strain evidence="4">PL19</strain>
    </source>
</reference>
<dbReference type="EMBL" id="FOSG01000010">
    <property type="protein sequence ID" value="SFK89860.1"/>
    <property type="molecule type" value="Genomic_DNA"/>
</dbReference>
<dbReference type="SUPFAM" id="SSF55729">
    <property type="entry name" value="Acyl-CoA N-acyltransferases (Nat)"/>
    <property type="match status" value="1"/>
</dbReference>
<dbReference type="Proteomes" id="UP000198928">
    <property type="component" value="Unassembled WGS sequence"/>
</dbReference>
<feature type="region of interest" description="Disordered" evidence="1">
    <location>
        <begin position="1"/>
        <end position="22"/>
    </location>
</feature>
<accession>A0A1I4DAM5</accession>
<feature type="domain" description="N-acetyltransferase" evidence="2">
    <location>
        <begin position="219"/>
        <end position="411"/>
    </location>
</feature>
<dbReference type="InterPro" id="IPR039968">
    <property type="entry name" value="BcerS-like"/>
</dbReference>
<dbReference type="InterPro" id="IPR016181">
    <property type="entry name" value="Acyl_CoA_acyltransferase"/>
</dbReference>
<keyword evidence="4" id="KW-1185">Reference proteome</keyword>
<dbReference type="PANTHER" id="PTHR41368">
    <property type="entry name" value="PROTEIN YGHO"/>
    <property type="match status" value="1"/>
</dbReference>
<gene>
    <name evidence="3" type="ORF">SAMN05192584_11011</name>
</gene>
<name>A0A1I4DAM5_9ACTN</name>
<evidence type="ECO:0000313" key="4">
    <source>
        <dbReference type="Proteomes" id="UP000198928"/>
    </source>
</evidence>
<sequence>MTASPALPARPAGASPVASAPLTVRPVRGRADTAAFAALPRALHRGDPYRVPPARSDQRSLIDRRRNPFFEVGTAQLFLARRGRKTVGRIAAAVDSRYQALHDARGGLFGLFECADDPEAASALFDAAAGWLRERGLETMLGPLGFSVHDECGVLVEGFDGPPTVMMPYNPAYYPALYAACGLAKAKDLLSWRVPVPPGGEPPGAAARAARWAADAPDVRLRHLDPCRREADLAVVRDIYTDAWSGNYASVPMTGREFSHAMDRLRPLVRPELVWFAEVRGEPVAFTFWLPDVNQALHAVRDTPLGQSLGRPLGWLRTARAVRRIDRARVILTGVRAAHRARGLTAALLAEAQRSAFRLGYTESEFSWLLEDNRDANRYARAFGGVLHRRHRLYRRDLADGSGLRPAAPVSPPASSTPLPTAVPAPAAPHVPGARR</sequence>
<evidence type="ECO:0000313" key="3">
    <source>
        <dbReference type="EMBL" id="SFK89860.1"/>
    </source>
</evidence>
<organism evidence="3 4">
    <name type="scientific">Streptomyces pini</name>
    <dbReference type="NCBI Taxonomy" id="1520580"/>
    <lineage>
        <taxon>Bacteria</taxon>
        <taxon>Bacillati</taxon>
        <taxon>Actinomycetota</taxon>
        <taxon>Actinomycetes</taxon>
        <taxon>Kitasatosporales</taxon>
        <taxon>Streptomycetaceae</taxon>
        <taxon>Streptomyces</taxon>
    </lineage>
</organism>